<dbReference type="InterPro" id="IPR045079">
    <property type="entry name" value="Oxoprolinase-like"/>
</dbReference>
<protein>
    <submittedName>
        <fullName evidence="5">Hydantoinase B/oxoprolinase family protein</fullName>
    </submittedName>
</protein>
<dbReference type="Pfam" id="PF05378">
    <property type="entry name" value="Hydant_A_N"/>
    <property type="match status" value="1"/>
</dbReference>
<evidence type="ECO:0000259" key="3">
    <source>
        <dbReference type="Pfam" id="PF02538"/>
    </source>
</evidence>
<gene>
    <name evidence="5" type="ORF">GCM10022268_01090</name>
</gene>
<dbReference type="InterPro" id="IPR003692">
    <property type="entry name" value="Hydantoinase_B"/>
</dbReference>
<dbReference type="Proteomes" id="UP001500523">
    <property type="component" value="Unassembled WGS sequence"/>
</dbReference>
<evidence type="ECO:0000259" key="4">
    <source>
        <dbReference type="Pfam" id="PF05378"/>
    </source>
</evidence>
<evidence type="ECO:0000259" key="2">
    <source>
        <dbReference type="Pfam" id="PF01968"/>
    </source>
</evidence>
<dbReference type="InterPro" id="IPR002821">
    <property type="entry name" value="Hydantoinase_A"/>
</dbReference>
<dbReference type="PANTHER" id="PTHR11365">
    <property type="entry name" value="5-OXOPROLINASE RELATED"/>
    <property type="match status" value="1"/>
</dbReference>
<reference evidence="6" key="1">
    <citation type="journal article" date="2019" name="Int. J. Syst. Evol. Microbiol.">
        <title>The Global Catalogue of Microorganisms (GCM) 10K type strain sequencing project: providing services to taxonomists for standard genome sequencing and annotation.</title>
        <authorList>
            <consortium name="The Broad Institute Genomics Platform"/>
            <consortium name="The Broad Institute Genome Sequencing Center for Infectious Disease"/>
            <person name="Wu L."/>
            <person name="Ma J."/>
        </authorList>
    </citation>
    <scope>NUCLEOTIDE SEQUENCE [LARGE SCALE GENOMIC DNA]</scope>
    <source>
        <strain evidence="6">JCM 17498</strain>
    </source>
</reference>
<dbReference type="EMBL" id="BAABBF010000001">
    <property type="protein sequence ID" value="GAA3694018.1"/>
    <property type="molecule type" value="Genomic_DNA"/>
</dbReference>
<sequence length="1181" mass="122028">MNGWQFWIDRGGTFTDVVARTPDGALKVAKLLSEDPGRYDDAAVAAIRRLTDTPAGPLPPADIRIGTTIATNALLERRGEPTLLAITRGFGDALTIGYQERPDIFARDIRRVPPLFAAVVEIDERVDVEGSVMRPLDEDAAAAAFAVAHADGLRAVAIVLMHGWRYTAHEARLADLAREAGFTQISVSHRTAPLIRLVARGDTTLADAYLSPVLGRYVAGLEAALAGQKPLFMQSSGGLVEGAGFGGKDALLSGPAGGIVGMAETATRSGFARVIGFDMGGTSTDVSLYAGVLERRHDAVIGGVRVAAPTMRIDTVAAGGGSICRFDGGRLLVGPESAGADPGPACYRRGGPLTVTDCNLVLGKLVPGQFPALFGPAGDQPLDPAASAAALDAVLATMPDALSREAAAEGLVAIAVANMARAIRAVSVARGEDPADYALACFGGAGGQHACLVADALGMGRVLIHPLAGVLSALGMGLASRRAMRQATLGVPIGDRAAYDAALQALTDEAVGALGVVDARVEAWAQIRYARVDQAIEVPAGDAATMAAAFEDAHRQRFGFVGDDDLVVELLRVEAIEVAEAGEIVPALPAVTQPAVDTVAVYMAGARHRAPLHRREGLAAGAQVAGPALIVDAVSTTVVEPGWRADVIADGSLVLSRTQALATPCADAAVDPVRLEIFAGLFMGLAEEMGAALQRSAASVNIRERLDFSCALFDAGGNLVANAPHIPVHLGSMGQSIRRVIERRSNNADGRGMRDGDVYALNDPYAGGTHLPDITVVMPVFAGGDVPAFFVAARGHHADVGGTSPGSMPPDSRTLHDEGVVLDDVLLVEDGRMRTAQIAALLRGGEWPARNVDQNLADLAAQVAACARGAAGLRQLAAAHGAGVVAAYMEHVQAHAEAMARRLIRTLPDGSFEYETDEGAVVAVAVTVDRDAGSAVIDFAGTSDQRPSNVNAPLAITRAAVLYVLRLLVDEAVPLNEGFLRPVTIRVPAGSMLNPRFPAAVVAGNVETSQVVTDALLGALGAMAASQGTMNNLTFGDGSYQYYETIAGGAGAGPDHAGADAVQTHMTNSRLTDPEILETRYPVLVEEFSIRRGSGGTGAQPGGEGTRRRLLFRSPLRAGILSNRRRIAPFGLAGGGDGGVGVNRVERADGSVEALSATARIDMAVGDVLVIETPGGGGYGA</sequence>
<dbReference type="InterPro" id="IPR008040">
    <property type="entry name" value="Hydant_A_N"/>
</dbReference>
<dbReference type="Pfam" id="PF01968">
    <property type="entry name" value="Hydantoinase_A"/>
    <property type="match status" value="1"/>
</dbReference>
<comment type="caution">
    <text evidence="5">The sequence shown here is derived from an EMBL/GenBank/DDBJ whole genome shotgun (WGS) entry which is preliminary data.</text>
</comment>
<name>A0ABP7CUF3_9SPHN</name>
<organism evidence="5 6">
    <name type="scientific">Sphingomonas cynarae</name>
    <dbReference type="NCBI Taxonomy" id="930197"/>
    <lineage>
        <taxon>Bacteria</taxon>
        <taxon>Pseudomonadati</taxon>
        <taxon>Pseudomonadota</taxon>
        <taxon>Alphaproteobacteria</taxon>
        <taxon>Sphingomonadales</taxon>
        <taxon>Sphingomonadaceae</taxon>
        <taxon>Sphingomonas</taxon>
    </lineage>
</organism>
<proteinExistence type="inferred from homology"/>
<comment type="similarity">
    <text evidence="1">Belongs to the oxoprolinase family.</text>
</comment>
<dbReference type="RefSeq" id="WP_344691237.1">
    <property type="nucleotide sequence ID" value="NZ_BAABBF010000001.1"/>
</dbReference>
<evidence type="ECO:0000256" key="1">
    <source>
        <dbReference type="ARBA" id="ARBA00010403"/>
    </source>
</evidence>
<accession>A0ABP7CUF3</accession>
<feature type="domain" description="Hydantoinase A/oxoprolinase" evidence="2">
    <location>
        <begin position="200"/>
        <end position="483"/>
    </location>
</feature>
<evidence type="ECO:0000313" key="5">
    <source>
        <dbReference type="EMBL" id="GAA3694018.1"/>
    </source>
</evidence>
<dbReference type="Pfam" id="PF02538">
    <property type="entry name" value="Hydantoinase_B"/>
    <property type="match status" value="1"/>
</dbReference>
<dbReference type="PANTHER" id="PTHR11365:SF23">
    <property type="entry name" value="HYPOTHETICAL 5-OXOPROLINASE (EUROFUNG)-RELATED"/>
    <property type="match status" value="1"/>
</dbReference>
<feature type="domain" description="Hydantoinase B/oxoprolinase" evidence="3">
    <location>
        <begin position="671"/>
        <end position="1180"/>
    </location>
</feature>
<keyword evidence="6" id="KW-1185">Reference proteome</keyword>
<evidence type="ECO:0000313" key="6">
    <source>
        <dbReference type="Proteomes" id="UP001500523"/>
    </source>
</evidence>
<feature type="domain" description="Hydantoinase/oxoprolinase N-terminal" evidence="4">
    <location>
        <begin position="6"/>
        <end position="180"/>
    </location>
</feature>